<evidence type="ECO:0000313" key="2">
    <source>
        <dbReference type="EMBL" id="GFP78346.1"/>
    </source>
</evidence>
<dbReference type="InterPro" id="IPR051316">
    <property type="entry name" value="Zinc-reg_GTPase_activator"/>
</dbReference>
<dbReference type="Gene3D" id="3.40.50.300">
    <property type="entry name" value="P-loop containing nucleotide triphosphate hydrolases"/>
    <property type="match status" value="1"/>
</dbReference>
<accession>A0A6V8SNR9</accession>
<gene>
    <name evidence="2" type="ORF">bsdtw1_04566</name>
</gene>
<reference evidence="2 3" key="1">
    <citation type="submission" date="2020-07" db="EMBL/GenBank/DDBJ databases">
        <title>A new beta-1,3-glucan-decomposing anaerobic bacterium isolated from anoxic soil subjected to biological soil disinfestation.</title>
        <authorList>
            <person name="Ueki A."/>
            <person name="Tonouchi A."/>
        </authorList>
    </citation>
    <scope>NUCLEOTIDE SEQUENCE [LARGE SCALE GENOMIC DNA]</scope>
    <source>
        <strain evidence="2 3">TW1</strain>
    </source>
</reference>
<dbReference type="Pfam" id="PF02492">
    <property type="entry name" value="cobW"/>
    <property type="match status" value="1"/>
</dbReference>
<dbReference type="InterPro" id="IPR003495">
    <property type="entry name" value="CobW/HypB/UreG_nucleotide-bd"/>
</dbReference>
<evidence type="ECO:0000259" key="1">
    <source>
        <dbReference type="Pfam" id="PF02492"/>
    </source>
</evidence>
<dbReference type="Proteomes" id="UP000580568">
    <property type="component" value="Unassembled WGS sequence"/>
</dbReference>
<dbReference type="SUPFAM" id="SSF52540">
    <property type="entry name" value="P-loop containing nucleoside triphosphate hydrolases"/>
    <property type="match status" value="1"/>
</dbReference>
<feature type="domain" description="CobW/HypB/UreG nucleotide-binding" evidence="1">
    <location>
        <begin position="7"/>
        <end position="177"/>
    </location>
</feature>
<evidence type="ECO:0000313" key="3">
    <source>
        <dbReference type="Proteomes" id="UP000580568"/>
    </source>
</evidence>
<keyword evidence="3" id="KW-1185">Reference proteome</keyword>
<dbReference type="RefSeq" id="WP_183279646.1">
    <property type="nucleotide sequence ID" value="NZ_BLZR01000001.1"/>
</dbReference>
<protein>
    <submittedName>
        <fullName evidence="2">P-loop guanosine triphosphatase YjiA</fullName>
    </submittedName>
</protein>
<dbReference type="AlphaFoldDB" id="A0A6V8SNR9"/>
<dbReference type="InterPro" id="IPR027417">
    <property type="entry name" value="P-loop_NTPase"/>
</dbReference>
<dbReference type="PANTHER" id="PTHR13748">
    <property type="entry name" value="COBW-RELATED"/>
    <property type="match status" value="1"/>
</dbReference>
<name>A0A6V8SNR9_9CLOT</name>
<comment type="caution">
    <text evidence="2">The sequence shown here is derived from an EMBL/GenBank/DDBJ whole genome shotgun (WGS) entry which is preliminary data.</text>
</comment>
<sequence>MLKKIEVELITGFLSAGKTSFLQSFIDISKKEGSETLIIQCENGRAQLSEQFLNKKKLVLRKYKNNQDLDYKSFLNNINFHDPKRIVIECNGVCNLDEFLIFLNSDNLRKRIKVTGIITVVDCVTMNMFLKNMPSMILPNLRAADLIVLNNCDSVGLKKAEEMEQTLKDINLHAHILRCHSSINLDEDVRNCAIIKKFI</sequence>
<dbReference type="EMBL" id="BLZR01000001">
    <property type="protein sequence ID" value="GFP78346.1"/>
    <property type="molecule type" value="Genomic_DNA"/>
</dbReference>
<organism evidence="2 3">
    <name type="scientific">Clostridium fungisolvens</name>
    <dbReference type="NCBI Taxonomy" id="1604897"/>
    <lineage>
        <taxon>Bacteria</taxon>
        <taxon>Bacillati</taxon>
        <taxon>Bacillota</taxon>
        <taxon>Clostridia</taxon>
        <taxon>Eubacteriales</taxon>
        <taxon>Clostridiaceae</taxon>
        <taxon>Clostridium</taxon>
    </lineage>
</organism>
<proteinExistence type="predicted"/>